<dbReference type="OrthoDB" id="853338at2"/>
<reference evidence="2" key="1">
    <citation type="submission" date="2017-06" db="EMBL/GenBank/DDBJ databases">
        <authorList>
            <person name="Varghese N."/>
            <person name="Submissions S."/>
        </authorList>
    </citation>
    <scope>NUCLEOTIDE SEQUENCE [LARGE SCALE GENOMIC DNA]</scope>
    <source>
        <strain evidence="2">NKM1</strain>
    </source>
</reference>
<dbReference type="RefSeq" id="WP_089320338.1">
    <property type="nucleotide sequence ID" value="NZ_FZOQ01000015.1"/>
</dbReference>
<evidence type="ECO:0000313" key="1">
    <source>
        <dbReference type="EMBL" id="SNS88389.1"/>
    </source>
</evidence>
<proteinExistence type="predicted"/>
<dbReference type="Proteomes" id="UP000198432">
    <property type="component" value="Unassembled WGS sequence"/>
</dbReference>
<dbReference type="AlphaFoldDB" id="A0A239I4D6"/>
<accession>A0A239I4D6</accession>
<evidence type="ECO:0000313" key="2">
    <source>
        <dbReference type="Proteomes" id="UP000198432"/>
    </source>
</evidence>
<sequence length="87" mass="9883">MIEYSMFQRLPLRSQAEVLAKDGTILAQRQHKEWVVTLYALGDSFVELWSGKEAEVIGAFKKSASTLAIFEPYVDEINVQDYLDNGL</sequence>
<keyword evidence="2" id="KW-1185">Reference proteome</keyword>
<name>A0A239I4D6_9BACT</name>
<dbReference type="EMBL" id="FZOQ01000015">
    <property type="protein sequence ID" value="SNS88389.1"/>
    <property type="molecule type" value="Genomic_DNA"/>
</dbReference>
<organism evidence="1 2">
    <name type="scientific">Pontibacter ummariensis</name>
    <dbReference type="NCBI Taxonomy" id="1610492"/>
    <lineage>
        <taxon>Bacteria</taxon>
        <taxon>Pseudomonadati</taxon>
        <taxon>Bacteroidota</taxon>
        <taxon>Cytophagia</taxon>
        <taxon>Cytophagales</taxon>
        <taxon>Hymenobacteraceae</taxon>
        <taxon>Pontibacter</taxon>
    </lineage>
</organism>
<protein>
    <submittedName>
        <fullName evidence="1">Uncharacterized protein</fullName>
    </submittedName>
</protein>
<gene>
    <name evidence="1" type="ORF">SAMN06296052_115139</name>
</gene>